<evidence type="ECO:0008006" key="3">
    <source>
        <dbReference type="Google" id="ProtNLM"/>
    </source>
</evidence>
<dbReference type="PANTHER" id="PTHR33443">
    <property type="entry name" value="ZGC:112980"/>
    <property type="match status" value="1"/>
</dbReference>
<dbReference type="EMBL" id="JAKUCV010004352">
    <property type="protein sequence ID" value="KAJ4835649.1"/>
    <property type="molecule type" value="Genomic_DNA"/>
</dbReference>
<sequence length="177" mass="19675">MGETKGGIIDDGVAVIELSPTTPLRSAYSLSSSPDDTPLRPIFVLKRNMDDLSQFDESEDCFILDFDPFDSIQGIGDLSVSADSPPGNEEDISLVAEKGQVACRDYPHSRHLCVKYPFGTTDHEQHCKLCYCYVCDTAAPCKYWENGKSGHCNASGDKAEWKLLRQSRRQQPPILQK</sequence>
<organism evidence="1 2">
    <name type="scientific">Turnera subulata</name>
    <dbReference type="NCBI Taxonomy" id="218843"/>
    <lineage>
        <taxon>Eukaryota</taxon>
        <taxon>Viridiplantae</taxon>
        <taxon>Streptophyta</taxon>
        <taxon>Embryophyta</taxon>
        <taxon>Tracheophyta</taxon>
        <taxon>Spermatophyta</taxon>
        <taxon>Magnoliopsida</taxon>
        <taxon>eudicotyledons</taxon>
        <taxon>Gunneridae</taxon>
        <taxon>Pentapetalae</taxon>
        <taxon>rosids</taxon>
        <taxon>fabids</taxon>
        <taxon>Malpighiales</taxon>
        <taxon>Passifloraceae</taxon>
        <taxon>Turnera</taxon>
    </lineage>
</organism>
<dbReference type="OrthoDB" id="266020at2759"/>
<gene>
    <name evidence="1" type="ORF">Tsubulata_015326</name>
</gene>
<dbReference type="Proteomes" id="UP001141552">
    <property type="component" value="Unassembled WGS sequence"/>
</dbReference>
<evidence type="ECO:0000313" key="2">
    <source>
        <dbReference type="Proteomes" id="UP001141552"/>
    </source>
</evidence>
<evidence type="ECO:0000313" key="1">
    <source>
        <dbReference type="EMBL" id="KAJ4835649.1"/>
    </source>
</evidence>
<dbReference type="PANTHER" id="PTHR33443:SF30">
    <property type="entry name" value="SARCOSINE DEHYDROGENASE-2C PROTEIN"/>
    <property type="match status" value="1"/>
</dbReference>
<accession>A0A9Q0JBQ6</accession>
<proteinExistence type="predicted"/>
<keyword evidence="2" id="KW-1185">Reference proteome</keyword>
<name>A0A9Q0JBQ6_9ROSI</name>
<comment type="caution">
    <text evidence="1">The sequence shown here is derived from an EMBL/GenBank/DDBJ whole genome shotgun (WGS) entry which is preliminary data.</text>
</comment>
<dbReference type="AlphaFoldDB" id="A0A9Q0JBQ6"/>
<protein>
    <recommendedName>
        <fullName evidence="3">RPM1 interacting protein 13</fullName>
    </recommendedName>
</protein>
<reference evidence="1" key="1">
    <citation type="submission" date="2022-02" db="EMBL/GenBank/DDBJ databases">
        <authorList>
            <person name="Henning P.M."/>
            <person name="McCubbin A.G."/>
            <person name="Shore J.S."/>
        </authorList>
    </citation>
    <scope>NUCLEOTIDE SEQUENCE</scope>
    <source>
        <strain evidence="1">F60SS</strain>
        <tissue evidence="1">Leaves</tissue>
    </source>
</reference>
<dbReference type="InterPro" id="IPR053234">
    <property type="entry name" value="RPM1_Interactor"/>
</dbReference>
<reference evidence="1" key="2">
    <citation type="journal article" date="2023" name="Plants (Basel)">
        <title>Annotation of the Turnera subulata (Passifloraceae) Draft Genome Reveals the S-Locus Evolved after the Divergence of Turneroideae from Passifloroideae in a Stepwise Manner.</title>
        <authorList>
            <person name="Henning P.M."/>
            <person name="Roalson E.H."/>
            <person name="Mir W."/>
            <person name="McCubbin A.G."/>
            <person name="Shore J.S."/>
        </authorList>
    </citation>
    <scope>NUCLEOTIDE SEQUENCE</scope>
    <source>
        <strain evidence="1">F60SS</strain>
    </source>
</reference>